<organism evidence="1 2">
    <name type="scientific">Lepagella muris</name>
    <dbReference type="NCBI Taxonomy" id="3032870"/>
    <lineage>
        <taxon>Bacteria</taxon>
        <taxon>Pseudomonadati</taxon>
        <taxon>Bacteroidota</taxon>
        <taxon>Bacteroidia</taxon>
        <taxon>Bacteroidales</taxon>
        <taxon>Muribaculaceae</taxon>
        <taxon>Lepagella</taxon>
    </lineage>
</organism>
<dbReference type="Proteomes" id="UP000306319">
    <property type="component" value="Unassembled WGS sequence"/>
</dbReference>
<proteinExistence type="predicted"/>
<keyword evidence="2" id="KW-1185">Reference proteome</keyword>
<protein>
    <submittedName>
        <fullName evidence="1">Inositol monophosphatase</fullName>
    </submittedName>
</protein>
<comment type="caution">
    <text evidence="1">The sequence shown here is derived from an EMBL/GenBank/DDBJ whole genome shotgun (WGS) entry which is preliminary data.</text>
</comment>
<gene>
    <name evidence="1" type="ORF">E5331_19945</name>
</gene>
<sequence>MIDYNEYLEYAICMAKLAGEVHLKYFRSDNLSMQTKINDYDVVTAADKESESVIIEMIRSKYPNHGIIAEESGVINEKSEWNWIIDPLDGTTNFSQGLPVFCVSIALEYKGETIVGVVYAAYLDELFYAIKGMGAFFNGKKISCSDKNNFSESVLATGVPYDKLENSDNNLKEIGAVAPYVRGIRRMGSAAIDLAYVGGGFLDGYWELNLKHWDVAAGQLIALEGGAIIKSIRPDRNYSIMAASPLIYHDLLGKLMG</sequence>
<evidence type="ECO:0000313" key="1">
    <source>
        <dbReference type="EMBL" id="TGY75277.1"/>
    </source>
</evidence>
<evidence type="ECO:0000313" key="2">
    <source>
        <dbReference type="Proteomes" id="UP000306319"/>
    </source>
</evidence>
<reference evidence="1" key="1">
    <citation type="submission" date="2019-04" db="EMBL/GenBank/DDBJ databases">
        <title>Microbes associate with the intestines of laboratory mice.</title>
        <authorList>
            <person name="Navarre W."/>
            <person name="Wong E."/>
            <person name="Huang K."/>
            <person name="Tropini C."/>
            <person name="Ng K."/>
            <person name="Yu B."/>
        </authorList>
    </citation>
    <scope>NUCLEOTIDE SEQUENCE</scope>
    <source>
        <strain evidence="1">NM04_E33</strain>
    </source>
</reference>
<accession>A0AC61RCE7</accession>
<dbReference type="EMBL" id="SRYB01000064">
    <property type="protein sequence ID" value="TGY75277.1"/>
    <property type="molecule type" value="Genomic_DNA"/>
</dbReference>
<name>A0AC61RCE7_9BACT</name>